<reference evidence="3" key="1">
    <citation type="journal article" date="2014" name="PLoS ONE">
        <title>Transcriptome-Based Identification of ABC Transporters in the Western Tarnished Plant Bug Lygus hesperus.</title>
        <authorList>
            <person name="Hull J.J."/>
            <person name="Chaney K."/>
            <person name="Geib S.M."/>
            <person name="Fabrick J.A."/>
            <person name="Brent C.S."/>
            <person name="Walsh D."/>
            <person name="Lavine L.C."/>
        </authorList>
    </citation>
    <scope>NUCLEOTIDE SEQUENCE</scope>
</reference>
<evidence type="ECO:0000313" key="3">
    <source>
        <dbReference type="EMBL" id="JAG36471.1"/>
    </source>
</evidence>
<proteinExistence type="predicted"/>
<dbReference type="EMBL" id="GBRD01012282">
    <property type="protein sequence ID" value="JAG53542.1"/>
    <property type="molecule type" value="Transcribed_RNA"/>
</dbReference>
<evidence type="ECO:0000313" key="4">
    <source>
        <dbReference type="EMBL" id="JAG53542.1"/>
    </source>
</evidence>
<reference evidence="3" key="2">
    <citation type="submission" date="2014-07" db="EMBL/GenBank/DDBJ databases">
        <authorList>
            <person name="Hull J."/>
        </authorList>
    </citation>
    <scope>NUCLEOTIDE SEQUENCE</scope>
</reference>
<feature type="chain" id="PRO_5015034043" evidence="2">
    <location>
        <begin position="19"/>
        <end position="142"/>
    </location>
</feature>
<sequence length="142" mass="16230">MIEVTVFTCVILLNIAIACDPDYVAREDLVELAGEDMEDPVSGEYAKDPVSEEDAEELVREEDTEEPGSGEDLEDTANSVKSLIFFNMSPDFQTQKLLFTGHSGGVKRHTFVRHLRSVSNVLFNRIRRHNSHKKPRRRRRRA</sequence>
<organism evidence="3">
    <name type="scientific">Lygus hesperus</name>
    <name type="common">Western plant bug</name>
    <dbReference type="NCBI Taxonomy" id="30085"/>
    <lineage>
        <taxon>Eukaryota</taxon>
        <taxon>Metazoa</taxon>
        <taxon>Ecdysozoa</taxon>
        <taxon>Arthropoda</taxon>
        <taxon>Hexapoda</taxon>
        <taxon>Insecta</taxon>
        <taxon>Pterygota</taxon>
        <taxon>Neoptera</taxon>
        <taxon>Paraneoptera</taxon>
        <taxon>Hemiptera</taxon>
        <taxon>Heteroptera</taxon>
        <taxon>Panheteroptera</taxon>
        <taxon>Cimicomorpha</taxon>
        <taxon>Miridae</taxon>
        <taxon>Mirini</taxon>
        <taxon>Lygus</taxon>
    </lineage>
</organism>
<gene>
    <name evidence="3" type="primary">MIMI_R521</name>
    <name evidence="3" type="ORF">CM83_13716</name>
</gene>
<reference evidence="4" key="3">
    <citation type="submission" date="2014-09" db="EMBL/GenBank/DDBJ databases">
        <authorList>
            <person name="Magalhaes I.L.F."/>
            <person name="Oliveira U."/>
            <person name="Santos F.R."/>
            <person name="Vidigal T.H.D.A."/>
            <person name="Brescovit A.D."/>
            <person name="Santos A.J."/>
        </authorList>
    </citation>
    <scope>NUCLEOTIDE SEQUENCE</scope>
</reference>
<feature type="signal peptide" evidence="2">
    <location>
        <begin position="1"/>
        <end position="18"/>
    </location>
</feature>
<feature type="compositionally biased region" description="Acidic residues" evidence="1">
    <location>
        <begin position="51"/>
        <end position="75"/>
    </location>
</feature>
<dbReference type="AlphaFoldDB" id="A0A0A9YXX7"/>
<evidence type="ECO:0000256" key="2">
    <source>
        <dbReference type="SAM" id="SignalP"/>
    </source>
</evidence>
<keyword evidence="2" id="KW-0732">Signal</keyword>
<dbReference type="EMBL" id="GBHO01007133">
    <property type="protein sequence ID" value="JAG36471.1"/>
    <property type="molecule type" value="Transcribed_RNA"/>
</dbReference>
<accession>A0A0A9YXX7</accession>
<evidence type="ECO:0000256" key="1">
    <source>
        <dbReference type="SAM" id="MobiDB-lite"/>
    </source>
</evidence>
<name>A0A0A9YXX7_LYGHE</name>
<protein>
    <submittedName>
        <fullName evidence="3">Putative ubiquitin-conjugating enzyme E2 R521</fullName>
    </submittedName>
</protein>
<feature type="region of interest" description="Disordered" evidence="1">
    <location>
        <begin position="36"/>
        <end position="75"/>
    </location>
</feature>